<keyword evidence="5" id="KW-1185">Reference proteome</keyword>
<accession>A0A0X8JN16</accession>
<dbReference type="Pfam" id="PF25023">
    <property type="entry name" value="TEN_YD-shell"/>
    <property type="match status" value="1"/>
</dbReference>
<dbReference type="InterPro" id="IPR056823">
    <property type="entry name" value="TEN-like_YD-shell"/>
</dbReference>
<dbReference type="PANTHER" id="PTHR32305">
    <property type="match status" value="1"/>
</dbReference>
<evidence type="ECO:0000313" key="4">
    <source>
        <dbReference type="EMBL" id="AMD91733.1"/>
    </source>
</evidence>
<feature type="domain" description="Teneurin-like YD-shell" evidence="3">
    <location>
        <begin position="5"/>
        <end position="245"/>
    </location>
</feature>
<dbReference type="NCBIfam" id="TIGR03696">
    <property type="entry name" value="Rhs_assc_core"/>
    <property type="match status" value="1"/>
</dbReference>
<evidence type="ECO:0000256" key="2">
    <source>
        <dbReference type="SAM" id="MobiDB-lite"/>
    </source>
</evidence>
<dbReference type="RefSeq" id="WP_066601740.1">
    <property type="nucleotide sequence ID" value="NZ_CP014230.1"/>
</dbReference>
<feature type="region of interest" description="Disordered" evidence="2">
    <location>
        <begin position="345"/>
        <end position="380"/>
    </location>
</feature>
<proteinExistence type="predicted"/>
<evidence type="ECO:0000256" key="1">
    <source>
        <dbReference type="ARBA" id="ARBA00022737"/>
    </source>
</evidence>
<dbReference type="EMBL" id="CP014230">
    <property type="protein sequence ID" value="AMD91733.1"/>
    <property type="molecule type" value="Genomic_DNA"/>
</dbReference>
<dbReference type="InterPro" id="IPR022385">
    <property type="entry name" value="Rhs_assc_core"/>
</dbReference>
<evidence type="ECO:0000313" key="5">
    <source>
        <dbReference type="Proteomes" id="UP000063964"/>
    </source>
</evidence>
<dbReference type="Proteomes" id="UP000063964">
    <property type="component" value="Chromosome"/>
</dbReference>
<dbReference type="STRING" id="888061.AXF15_00455"/>
<dbReference type="InterPro" id="IPR050708">
    <property type="entry name" value="T6SS_VgrG/RHS"/>
</dbReference>
<reference evidence="5" key="1">
    <citation type="submission" date="2016-02" db="EMBL/GenBank/DDBJ databases">
        <authorList>
            <person name="Holder M.E."/>
            <person name="Ajami N.J."/>
            <person name="Petrosino J.F."/>
        </authorList>
    </citation>
    <scope>NUCLEOTIDE SEQUENCE [LARGE SCALE GENOMIC DNA]</scope>
    <source>
        <strain evidence="5">DSM 12838</strain>
    </source>
</reference>
<protein>
    <recommendedName>
        <fullName evidence="3">Teneurin-like YD-shell domain-containing protein</fullName>
    </recommendedName>
</protein>
<sequence>MVFNQDFDRRYQVTRMNGGASDRRYTRDKNGRVTGITNVRTPSLAGLNAALGYAGKSNRLEKISGAGAGKYAYDANGNTVSDGRHTFAYDALNRLVSVSVKNKVTARYTYDAWNRRTSKTAGGRTVHYHYDQDSRLIGESLANGTVLREYVYLHGEPVALLEYETQPGWYFYVTDHLGTPQQLVDAQGTVVWQAAYLPYGEAKVLTATVQNNLRFPGQYFDAETGLHYNWNRYYSPKTGRYTTADPIGLAGGMNVYAYVGGNPVNAVDVEGLWAKNNYNEPILIKPEYGPPEWLAPGECYNDDIDGVKPPAWGGDWYKVKGNDKYKTNVTIDKWGFPTPSGDFEGLGGTNFPDLGASTDPLPGRKRSGFENRHHEWKLRK</sequence>
<organism evidence="4 5">
    <name type="scientific">Desulfomicrobium orale DSM 12838</name>
    <dbReference type="NCBI Taxonomy" id="888061"/>
    <lineage>
        <taxon>Bacteria</taxon>
        <taxon>Pseudomonadati</taxon>
        <taxon>Thermodesulfobacteriota</taxon>
        <taxon>Desulfovibrionia</taxon>
        <taxon>Desulfovibrionales</taxon>
        <taxon>Desulfomicrobiaceae</taxon>
        <taxon>Desulfomicrobium</taxon>
    </lineage>
</organism>
<dbReference type="OrthoDB" id="5458729at2"/>
<dbReference type="KEGG" id="doa:AXF15_00455"/>
<dbReference type="InterPro" id="IPR006530">
    <property type="entry name" value="YD"/>
</dbReference>
<dbReference type="Gene3D" id="2.180.10.10">
    <property type="entry name" value="RHS repeat-associated core"/>
    <property type="match status" value="1"/>
</dbReference>
<dbReference type="PANTHER" id="PTHR32305:SF15">
    <property type="entry name" value="PROTEIN RHSA-RELATED"/>
    <property type="match status" value="1"/>
</dbReference>
<dbReference type="PRINTS" id="PR00394">
    <property type="entry name" value="RHSPROTEIN"/>
</dbReference>
<gene>
    <name evidence="4" type="ORF">AXF15_00455</name>
</gene>
<dbReference type="NCBIfam" id="TIGR01643">
    <property type="entry name" value="YD_repeat_2x"/>
    <property type="match status" value="1"/>
</dbReference>
<dbReference type="AlphaFoldDB" id="A0A0X8JN16"/>
<keyword evidence="1" id="KW-0677">Repeat</keyword>
<evidence type="ECO:0000259" key="3">
    <source>
        <dbReference type="Pfam" id="PF25023"/>
    </source>
</evidence>
<name>A0A0X8JN16_9BACT</name>